<dbReference type="eggNOG" id="COG3119">
    <property type="taxonomic scope" value="Bacteria"/>
</dbReference>
<dbReference type="Gene3D" id="3.40.720.10">
    <property type="entry name" value="Alkaline Phosphatase, subunit A"/>
    <property type="match status" value="1"/>
</dbReference>
<dbReference type="InterPro" id="IPR017850">
    <property type="entry name" value="Alkaline_phosphatase_core_sf"/>
</dbReference>
<accession>E6SPF6</accession>
<dbReference type="Gene3D" id="3.30.1120.10">
    <property type="match status" value="1"/>
</dbReference>
<evidence type="ECO:0000256" key="9">
    <source>
        <dbReference type="SAM" id="SignalP"/>
    </source>
</evidence>
<evidence type="ECO:0000256" key="8">
    <source>
        <dbReference type="SAM" id="MobiDB-lite"/>
    </source>
</evidence>
<keyword evidence="12" id="KW-1185">Reference proteome</keyword>
<comment type="similarity">
    <text evidence="2">Belongs to the sulfatase family.</text>
</comment>
<evidence type="ECO:0000313" key="11">
    <source>
        <dbReference type="EMBL" id="ADV42845.1"/>
    </source>
</evidence>
<name>E6SPF6_BACT6</name>
<comment type="cofactor">
    <cofactor evidence="1">
        <name>Ca(2+)</name>
        <dbReference type="ChEBI" id="CHEBI:29108"/>
    </cofactor>
</comment>
<protein>
    <submittedName>
        <fullName evidence="11">Sulfatase</fullName>
    </submittedName>
</protein>
<dbReference type="EMBL" id="CP002352">
    <property type="protein sequence ID" value="ADV42845.1"/>
    <property type="molecule type" value="Genomic_DNA"/>
</dbReference>
<dbReference type="FunFam" id="3.40.720.10:FF:000101">
    <property type="entry name" value="Secreted sulfatase ydeN"/>
    <property type="match status" value="1"/>
</dbReference>
<keyword evidence="4 9" id="KW-0732">Signal</keyword>
<keyword evidence="6" id="KW-0106">Calcium</keyword>
<dbReference type="CDD" id="cd16144">
    <property type="entry name" value="ARS_like"/>
    <property type="match status" value="1"/>
</dbReference>
<dbReference type="PANTHER" id="PTHR42693:SF42">
    <property type="entry name" value="ARYLSULFATASE G"/>
    <property type="match status" value="1"/>
</dbReference>
<dbReference type="GO" id="GO:0004065">
    <property type="term" value="F:arylsulfatase activity"/>
    <property type="evidence" value="ECO:0007669"/>
    <property type="project" value="TreeGrafter"/>
</dbReference>
<feature type="region of interest" description="Disordered" evidence="8">
    <location>
        <begin position="501"/>
        <end position="520"/>
    </location>
</feature>
<evidence type="ECO:0000256" key="3">
    <source>
        <dbReference type="ARBA" id="ARBA00022723"/>
    </source>
</evidence>
<keyword evidence="3" id="KW-0479">Metal-binding</keyword>
<evidence type="ECO:0000256" key="7">
    <source>
        <dbReference type="PIRSR" id="PIRSR600917-52"/>
    </source>
</evidence>
<proteinExistence type="inferred from homology"/>
<dbReference type="OrthoDB" id="9765065at2"/>
<reference key="1">
    <citation type="submission" date="2010-11" db="EMBL/GenBank/DDBJ databases">
        <title>The complete genome of Bacteroides helcogenes P 36-108.</title>
        <authorList>
            <consortium name="US DOE Joint Genome Institute (JGI-PGF)"/>
            <person name="Lucas S."/>
            <person name="Copeland A."/>
            <person name="Lapidus A."/>
            <person name="Bruce D."/>
            <person name="Goodwin L."/>
            <person name="Pitluck S."/>
            <person name="Kyrpides N."/>
            <person name="Mavromatis K."/>
            <person name="Ivanova N."/>
            <person name="Zeytun A."/>
            <person name="Brettin T."/>
            <person name="Detter J.C."/>
            <person name="Tapia R."/>
            <person name="Han C."/>
            <person name="Land M."/>
            <person name="Hauser L."/>
            <person name="Markowitz V."/>
            <person name="Cheng J.-F."/>
            <person name="Hugenholtz P."/>
            <person name="Woyke T."/>
            <person name="Wu D."/>
            <person name="Gronow S."/>
            <person name="Wellnitz S."/>
            <person name="Brambilla E."/>
            <person name="Klenk H.-P."/>
            <person name="Eisen J.A."/>
        </authorList>
    </citation>
    <scope>NUCLEOTIDE SEQUENCE</scope>
    <source>
        <strain>P 36-108</strain>
    </source>
</reference>
<dbReference type="InterPro" id="IPR000917">
    <property type="entry name" value="Sulfatase_N"/>
</dbReference>
<dbReference type="HOGENOM" id="CLU_006332_10_4_10"/>
<gene>
    <name evidence="11" type="ordered locus">Bache_0828</name>
</gene>
<dbReference type="PATRIC" id="fig|693979.3.peg.884"/>
<reference evidence="11 12" key="2">
    <citation type="journal article" date="2011" name="Stand. Genomic Sci.">
        <title>Complete genome sequence of Bacteroides helcogenes type strain (P 36-108).</title>
        <authorList>
            <person name="Pati A."/>
            <person name="Gronow S."/>
            <person name="Zeytun A."/>
            <person name="Lapidus A."/>
            <person name="Nolan M."/>
            <person name="Hammon N."/>
            <person name="Deshpande S."/>
            <person name="Cheng J.F."/>
            <person name="Tapia R."/>
            <person name="Han C."/>
            <person name="Goodwin L."/>
            <person name="Pitluck S."/>
            <person name="Liolios K."/>
            <person name="Pagani I."/>
            <person name="Ivanova N."/>
            <person name="Mavromatis K."/>
            <person name="Chen A."/>
            <person name="Palaniappan K."/>
            <person name="Land M."/>
            <person name="Hauser L."/>
            <person name="Chang Y.J."/>
            <person name="Jeffries C.D."/>
            <person name="Detter J.C."/>
            <person name="Brambilla E."/>
            <person name="Rohde M."/>
            <person name="Goker M."/>
            <person name="Woyke T."/>
            <person name="Bristow J."/>
            <person name="Eisen J.A."/>
            <person name="Markowitz V."/>
            <person name="Hugenholtz P."/>
            <person name="Kyrpides N.C."/>
            <person name="Klenk H.P."/>
            <person name="Lucas S."/>
        </authorList>
    </citation>
    <scope>NUCLEOTIDE SEQUENCE [LARGE SCALE GENOMIC DNA]</scope>
    <source>
        <strain evidence="12">ATCC 35417 / DSM 20613 / JCM 6297 / CCUG 15421 / P 36-108</strain>
    </source>
</reference>
<dbReference type="AlphaFoldDB" id="E6SPF6"/>
<comment type="PTM">
    <text evidence="7">The conversion to 3-oxoalanine (also known as C-formylglycine, FGly), of a serine or cysteine residue in prokaryotes and of a cysteine residue in eukaryotes, is critical for catalytic activity.</text>
</comment>
<dbReference type="InterPro" id="IPR050738">
    <property type="entry name" value="Sulfatase"/>
</dbReference>
<sequence length="520" mass="58199">MNKYLLYSLALTSTAATLLTVQAQKTPTEKPLSSRPNIILFMVDDMGWQDTSLPFWTQKTHYNEVYETPNMERLARQGMMFTQAYACNISSATRCSLLTGANMSRHRVTNWTLQRDKQTDRKSQTIDLPDWNYNGISQVEGINNTFVGTSFVELLRRSGYHTIHCGKAHFGSIDTPGENPTHWGFEVNIAGHAAGGLATYLSEKNYGHTRDGKPTSLMSIPGLENYWGTGVFATEALTREAVKALDKAKKYNQPFYLYMAHYAIHVPVDKDMRFFPKYVRKGLSDKEAAYASLIEGMDKSLGDLMDWLEENGEADNTIILFMSDNGGLASEPGWRDGKIHTQNAPLNSGKGSLYEGGIREPMIVSWPGTVKPGTRCNDYLMIEDFYPTILDMAGVKNYTTVSPVDGISFLPLLKGTGNPSKGRSLVWNCPNIWGNDGPGINLNCAIRKDDWKLVYYYETGAKELFCIPEDIGEKDNVASRHPDIVKRLSKELGEYLRKVGGQRPSFKASGQPCPWPDEVR</sequence>
<feature type="signal peptide" evidence="9">
    <location>
        <begin position="1"/>
        <end position="23"/>
    </location>
</feature>
<dbReference type="STRING" id="693979.Bache_0828"/>
<evidence type="ECO:0000256" key="6">
    <source>
        <dbReference type="ARBA" id="ARBA00022837"/>
    </source>
</evidence>
<evidence type="ECO:0000256" key="4">
    <source>
        <dbReference type="ARBA" id="ARBA00022729"/>
    </source>
</evidence>
<keyword evidence="5" id="KW-0378">Hydrolase</keyword>
<organism evidence="11 12">
    <name type="scientific">Bacteroides helcogenes (strain ATCC 35417 / DSM 20613 / JCM 6297 / CCUG 15421 / P 36-108)</name>
    <dbReference type="NCBI Taxonomy" id="693979"/>
    <lineage>
        <taxon>Bacteria</taxon>
        <taxon>Pseudomonadati</taxon>
        <taxon>Bacteroidota</taxon>
        <taxon>Bacteroidia</taxon>
        <taxon>Bacteroidales</taxon>
        <taxon>Bacteroidaceae</taxon>
        <taxon>Bacteroides</taxon>
    </lineage>
</organism>
<dbReference type="Pfam" id="PF00884">
    <property type="entry name" value="Sulfatase"/>
    <property type="match status" value="1"/>
</dbReference>
<evidence type="ECO:0000256" key="5">
    <source>
        <dbReference type="ARBA" id="ARBA00022801"/>
    </source>
</evidence>
<evidence type="ECO:0000256" key="1">
    <source>
        <dbReference type="ARBA" id="ARBA00001913"/>
    </source>
</evidence>
<dbReference type="RefSeq" id="WP_013546459.1">
    <property type="nucleotide sequence ID" value="NC_014933.1"/>
</dbReference>
<feature type="chain" id="PRO_5003211415" evidence="9">
    <location>
        <begin position="24"/>
        <end position="520"/>
    </location>
</feature>
<dbReference type="KEGG" id="bhl:Bache_0828"/>
<dbReference type="GO" id="GO:0046872">
    <property type="term" value="F:metal ion binding"/>
    <property type="evidence" value="ECO:0007669"/>
    <property type="project" value="UniProtKB-KW"/>
</dbReference>
<feature type="domain" description="Sulfatase N-terminal" evidence="10">
    <location>
        <begin position="36"/>
        <end position="395"/>
    </location>
</feature>
<evidence type="ECO:0000256" key="2">
    <source>
        <dbReference type="ARBA" id="ARBA00008779"/>
    </source>
</evidence>
<evidence type="ECO:0000313" key="12">
    <source>
        <dbReference type="Proteomes" id="UP000008630"/>
    </source>
</evidence>
<feature type="modified residue" description="3-oxoalanine (Ser)" evidence="7">
    <location>
        <position position="90"/>
    </location>
</feature>
<dbReference type="PANTHER" id="PTHR42693">
    <property type="entry name" value="ARYLSULFATASE FAMILY MEMBER"/>
    <property type="match status" value="1"/>
</dbReference>
<dbReference type="Proteomes" id="UP000008630">
    <property type="component" value="Chromosome"/>
</dbReference>
<evidence type="ECO:0000259" key="10">
    <source>
        <dbReference type="Pfam" id="PF00884"/>
    </source>
</evidence>
<dbReference type="SUPFAM" id="SSF53649">
    <property type="entry name" value="Alkaline phosphatase-like"/>
    <property type="match status" value="1"/>
</dbReference>